<sequence>MCIDHVQFSGYLLFRTCLNLIQACFTRTPKELYVYIAHVQIYRLVRLCKSRILLLCTISINIRIRRILFFKKTSSYKCTTNALQVYELFVNSISKCEIRLENIMIMMMPCWKRAITFSEALKKLFSLSTRFHAEKISCDKK</sequence>
<comment type="caution">
    <text evidence="1">The sequence shown here is derived from an EMBL/GenBank/DDBJ whole genome shotgun (WGS) entry which is preliminary data.</text>
</comment>
<protein>
    <submittedName>
        <fullName evidence="1">Uncharacterized protein</fullName>
    </submittedName>
</protein>
<reference evidence="1" key="1">
    <citation type="submission" date="2019-03" db="EMBL/GenBank/DDBJ databases">
        <title>Single cell metagenomics reveals metabolic interactions within the superorganism composed of flagellate Streblomastix strix and complex community of Bacteroidetes bacteria on its surface.</title>
        <authorList>
            <person name="Treitli S.C."/>
            <person name="Kolisko M."/>
            <person name="Husnik F."/>
            <person name="Keeling P."/>
            <person name="Hampl V."/>
        </authorList>
    </citation>
    <scope>NUCLEOTIDE SEQUENCE</scope>
    <source>
        <strain evidence="1">STM</strain>
    </source>
</reference>
<proteinExistence type="predicted"/>
<accession>A0A5J4RJ81</accession>
<name>A0A5J4RJ81_9ZZZZ</name>
<dbReference type="AlphaFoldDB" id="A0A5J4RJ81"/>
<gene>
    <name evidence="1" type="ORF">EZS27_018390</name>
</gene>
<organism evidence="1">
    <name type="scientific">termite gut metagenome</name>
    <dbReference type="NCBI Taxonomy" id="433724"/>
    <lineage>
        <taxon>unclassified sequences</taxon>
        <taxon>metagenomes</taxon>
        <taxon>organismal metagenomes</taxon>
    </lineage>
</organism>
<evidence type="ECO:0000313" key="1">
    <source>
        <dbReference type="EMBL" id="KAA6333163.1"/>
    </source>
</evidence>
<dbReference type="EMBL" id="SNRY01001147">
    <property type="protein sequence ID" value="KAA6333163.1"/>
    <property type="molecule type" value="Genomic_DNA"/>
</dbReference>